<dbReference type="RefSeq" id="WP_344102156.1">
    <property type="nucleotide sequence ID" value="NZ_BAAAPC010000010.1"/>
</dbReference>
<accession>A0ABN2T352</accession>
<evidence type="ECO:0008006" key="4">
    <source>
        <dbReference type="Google" id="ProtNLM"/>
    </source>
</evidence>
<comment type="caution">
    <text evidence="2">The sequence shown here is derived from an EMBL/GenBank/DDBJ whole genome shotgun (WGS) entry which is preliminary data.</text>
</comment>
<feature type="compositionally biased region" description="Basic and acidic residues" evidence="1">
    <location>
        <begin position="34"/>
        <end position="43"/>
    </location>
</feature>
<proteinExistence type="predicted"/>
<organism evidence="2 3">
    <name type="scientific">Nocardiopsis rhodophaea</name>
    <dbReference type="NCBI Taxonomy" id="280238"/>
    <lineage>
        <taxon>Bacteria</taxon>
        <taxon>Bacillati</taxon>
        <taxon>Actinomycetota</taxon>
        <taxon>Actinomycetes</taxon>
        <taxon>Streptosporangiales</taxon>
        <taxon>Nocardiopsidaceae</taxon>
        <taxon>Nocardiopsis</taxon>
    </lineage>
</organism>
<evidence type="ECO:0000256" key="1">
    <source>
        <dbReference type="SAM" id="MobiDB-lite"/>
    </source>
</evidence>
<reference evidence="2 3" key="1">
    <citation type="journal article" date="2019" name="Int. J. Syst. Evol. Microbiol.">
        <title>The Global Catalogue of Microorganisms (GCM) 10K type strain sequencing project: providing services to taxonomists for standard genome sequencing and annotation.</title>
        <authorList>
            <consortium name="The Broad Institute Genomics Platform"/>
            <consortium name="The Broad Institute Genome Sequencing Center for Infectious Disease"/>
            <person name="Wu L."/>
            <person name="Ma J."/>
        </authorList>
    </citation>
    <scope>NUCLEOTIDE SEQUENCE [LARGE SCALE GENOMIC DNA]</scope>
    <source>
        <strain evidence="2 3">JCM 15313</strain>
    </source>
</reference>
<evidence type="ECO:0000313" key="2">
    <source>
        <dbReference type="EMBL" id="GAA1997731.1"/>
    </source>
</evidence>
<keyword evidence="3" id="KW-1185">Reference proteome</keyword>
<sequence length="213" mass="24002">MRRSRLLRIFGPKPPQPTAGGESTAPHTGDGLPEDDRTPERRERAAHRQQLAREHGWTYVECDTPAIQGWPRTALPPGPLGRVRDEVTGRYRGRAFRFFDYIHRDSAHAPWRTLSVCAVRIPVQVPYLYVRDPDGTGHDLYAESPEADFAVELLSDDVRDDIRENGFTDLVLDRDLLICTAAGGGPQDIEPRLDALTRLIAHVPADVWAHWGR</sequence>
<name>A0ABN2T352_9ACTN</name>
<feature type="region of interest" description="Disordered" evidence="1">
    <location>
        <begin position="1"/>
        <end position="49"/>
    </location>
</feature>
<dbReference type="EMBL" id="BAAAPC010000010">
    <property type="protein sequence ID" value="GAA1997731.1"/>
    <property type="molecule type" value="Genomic_DNA"/>
</dbReference>
<evidence type="ECO:0000313" key="3">
    <source>
        <dbReference type="Proteomes" id="UP001501585"/>
    </source>
</evidence>
<dbReference type="Proteomes" id="UP001501585">
    <property type="component" value="Unassembled WGS sequence"/>
</dbReference>
<protein>
    <recommendedName>
        <fullName evidence="4">DUF402 domain-containing protein</fullName>
    </recommendedName>
</protein>
<gene>
    <name evidence="2" type="ORF">GCM10009799_25890</name>
</gene>